<dbReference type="EMBL" id="JAIWYP010000007">
    <property type="protein sequence ID" value="KAH3802266.1"/>
    <property type="molecule type" value="Genomic_DNA"/>
</dbReference>
<reference evidence="1" key="2">
    <citation type="submission" date="2020-11" db="EMBL/GenBank/DDBJ databases">
        <authorList>
            <person name="McCartney M.A."/>
            <person name="Auch B."/>
            <person name="Kono T."/>
            <person name="Mallez S."/>
            <person name="Becker A."/>
            <person name="Gohl D.M."/>
            <person name="Silverstein K.A.T."/>
            <person name="Koren S."/>
            <person name="Bechman K.B."/>
            <person name="Herman A."/>
            <person name="Abrahante J.E."/>
            <person name="Garbe J."/>
        </authorList>
    </citation>
    <scope>NUCLEOTIDE SEQUENCE</scope>
    <source>
        <strain evidence="1">Duluth1</strain>
        <tissue evidence="1">Whole animal</tissue>
    </source>
</reference>
<evidence type="ECO:0000313" key="1">
    <source>
        <dbReference type="EMBL" id="KAH3802266.1"/>
    </source>
</evidence>
<gene>
    <name evidence="1" type="ORF">DPMN_155939</name>
</gene>
<protein>
    <submittedName>
        <fullName evidence="1">Uncharacterized protein</fullName>
    </submittedName>
</protein>
<name>A0A9D4J737_DREPO</name>
<dbReference type="Proteomes" id="UP000828390">
    <property type="component" value="Unassembled WGS sequence"/>
</dbReference>
<comment type="caution">
    <text evidence="1">The sequence shown here is derived from an EMBL/GenBank/DDBJ whole genome shotgun (WGS) entry which is preliminary data.</text>
</comment>
<accession>A0A9D4J737</accession>
<sequence length="64" mass="7068">MVCVGGQARHLIYEIRPLNQRLSTESLNGKLEPASGEHPALLVKLSRSSSEAYQGNCKKSTFHE</sequence>
<dbReference type="AlphaFoldDB" id="A0A9D4J737"/>
<keyword evidence="2" id="KW-1185">Reference proteome</keyword>
<evidence type="ECO:0000313" key="2">
    <source>
        <dbReference type="Proteomes" id="UP000828390"/>
    </source>
</evidence>
<organism evidence="1 2">
    <name type="scientific">Dreissena polymorpha</name>
    <name type="common">Zebra mussel</name>
    <name type="synonym">Mytilus polymorpha</name>
    <dbReference type="NCBI Taxonomy" id="45954"/>
    <lineage>
        <taxon>Eukaryota</taxon>
        <taxon>Metazoa</taxon>
        <taxon>Spiralia</taxon>
        <taxon>Lophotrochozoa</taxon>
        <taxon>Mollusca</taxon>
        <taxon>Bivalvia</taxon>
        <taxon>Autobranchia</taxon>
        <taxon>Heteroconchia</taxon>
        <taxon>Euheterodonta</taxon>
        <taxon>Imparidentia</taxon>
        <taxon>Neoheterodontei</taxon>
        <taxon>Myida</taxon>
        <taxon>Dreissenoidea</taxon>
        <taxon>Dreissenidae</taxon>
        <taxon>Dreissena</taxon>
    </lineage>
</organism>
<reference evidence="1" key="1">
    <citation type="journal article" date="2019" name="bioRxiv">
        <title>The Genome of the Zebra Mussel, Dreissena polymorpha: A Resource for Invasive Species Research.</title>
        <authorList>
            <person name="McCartney M.A."/>
            <person name="Auch B."/>
            <person name="Kono T."/>
            <person name="Mallez S."/>
            <person name="Zhang Y."/>
            <person name="Obille A."/>
            <person name="Becker A."/>
            <person name="Abrahante J.E."/>
            <person name="Garbe J."/>
            <person name="Badalamenti J.P."/>
            <person name="Herman A."/>
            <person name="Mangelson H."/>
            <person name="Liachko I."/>
            <person name="Sullivan S."/>
            <person name="Sone E.D."/>
            <person name="Koren S."/>
            <person name="Silverstein K.A.T."/>
            <person name="Beckman K.B."/>
            <person name="Gohl D.M."/>
        </authorList>
    </citation>
    <scope>NUCLEOTIDE SEQUENCE</scope>
    <source>
        <strain evidence="1">Duluth1</strain>
        <tissue evidence="1">Whole animal</tissue>
    </source>
</reference>
<proteinExistence type="predicted"/>